<evidence type="ECO:0000313" key="2">
    <source>
        <dbReference type="Proteomes" id="UP001385892"/>
    </source>
</evidence>
<comment type="caution">
    <text evidence="1">The sequence shown here is derived from an EMBL/GenBank/DDBJ whole genome shotgun (WGS) entry which is preliminary data.</text>
</comment>
<sequence>MKPAICEKHGAQAFVMTSPILRDALVNESPIDRAILREIHITSDEKSSILIVDAEFLEKHTSFDKKTKIHLKDRSVAQKKMNDRLMIQKVYKDLVWVCPICLSQINQPPGDSVI</sequence>
<evidence type="ECO:0000313" key="1">
    <source>
        <dbReference type="EMBL" id="MEJ8851923.1"/>
    </source>
</evidence>
<keyword evidence="2" id="KW-1185">Reference proteome</keyword>
<proteinExistence type="predicted"/>
<accession>A0ABU8WWL4</accession>
<dbReference type="RefSeq" id="WP_340347748.1">
    <property type="nucleotide sequence ID" value="NZ_JBBKZT010000029.1"/>
</dbReference>
<reference evidence="1 2" key="1">
    <citation type="submission" date="2024-03" db="EMBL/GenBank/DDBJ databases">
        <title>Novel species of the genus Variovorax.</title>
        <authorList>
            <person name="Liu Q."/>
            <person name="Xin Y.-H."/>
        </authorList>
    </citation>
    <scope>NUCLEOTIDE SEQUENCE [LARGE SCALE GENOMIC DNA]</scope>
    <source>
        <strain evidence="1 2">KACC 18900</strain>
    </source>
</reference>
<name>A0ABU8WWL4_9BURK</name>
<organism evidence="1 2">
    <name type="scientific">Variovorax rhizosphaerae</name>
    <dbReference type="NCBI Taxonomy" id="1836200"/>
    <lineage>
        <taxon>Bacteria</taxon>
        <taxon>Pseudomonadati</taxon>
        <taxon>Pseudomonadota</taxon>
        <taxon>Betaproteobacteria</taxon>
        <taxon>Burkholderiales</taxon>
        <taxon>Comamonadaceae</taxon>
        <taxon>Variovorax</taxon>
    </lineage>
</organism>
<protein>
    <submittedName>
        <fullName evidence="1">Uncharacterized protein</fullName>
    </submittedName>
</protein>
<dbReference type="Proteomes" id="UP001385892">
    <property type="component" value="Unassembled WGS sequence"/>
</dbReference>
<dbReference type="EMBL" id="JBBKZT010000029">
    <property type="protein sequence ID" value="MEJ8851923.1"/>
    <property type="molecule type" value="Genomic_DNA"/>
</dbReference>
<gene>
    <name evidence="1" type="ORF">WKW82_35210</name>
</gene>